<dbReference type="EMBL" id="CP075867">
    <property type="protein sequence ID" value="QYT01668.1"/>
    <property type="molecule type" value="Genomic_DNA"/>
</dbReference>
<keyword evidence="3" id="KW-1185">Reference proteome</keyword>
<feature type="region of interest" description="Disordered" evidence="1">
    <location>
        <begin position="1"/>
        <end position="37"/>
    </location>
</feature>
<name>A0A8G0LJ20_9HYPO</name>
<proteinExistence type="predicted"/>
<dbReference type="AlphaFoldDB" id="A0A8G0LJ20"/>
<protein>
    <submittedName>
        <fullName evidence="2">Uncharacterized protein</fullName>
    </submittedName>
</protein>
<organism evidence="2 3">
    <name type="scientific">Trichoderma simmonsii</name>
    <dbReference type="NCBI Taxonomy" id="1491479"/>
    <lineage>
        <taxon>Eukaryota</taxon>
        <taxon>Fungi</taxon>
        <taxon>Dikarya</taxon>
        <taxon>Ascomycota</taxon>
        <taxon>Pezizomycotina</taxon>
        <taxon>Sordariomycetes</taxon>
        <taxon>Hypocreomycetidae</taxon>
        <taxon>Hypocreales</taxon>
        <taxon>Hypocreaceae</taxon>
        <taxon>Trichoderma</taxon>
    </lineage>
</organism>
<accession>A0A8G0LJ20</accession>
<gene>
    <name evidence="2" type="ORF">H0G86_008697</name>
</gene>
<feature type="compositionally biased region" description="Low complexity" evidence="1">
    <location>
        <begin position="14"/>
        <end position="33"/>
    </location>
</feature>
<evidence type="ECO:0000313" key="3">
    <source>
        <dbReference type="Proteomes" id="UP000826661"/>
    </source>
</evidence>
<evidence type="ECO:0000313" key="2">
    <source>
        <dbReference type="EMBL" id="QYT01668.1"/>
    </source>
</evidence>
<evidence type="ECO:0000256" key="1">
    <source>
        <dbReference type="SAM" id="MobiDB-lite"/>
    </source>
</evidence>
<reference evidence="2 3" key="1">
    <citation type="journal article" date="2021" name="BMC Genomics">
        <title>Telomere-to-telomere genome assembly of asparaginase-producing Trichoderma simmonsii.</title>
        <authorList>
            <person name="Chung D."/>
            <person name="Kwon Y.M."/>
            <person name="Yang Y."/>
        </authorList>
    </citation>
    <scope>NUCLEOTIDE SEQUENCE [LARGE SCALE GENOMIC DNA]</scope>
    <source>
        <strain evidence="2 3">GH-Sj1</strain>
    </source>
</reference>
<sequence>MDGQTDATAEMMMQPPNNNKHQQKQQQPQQQQQAASHTPLLFCSNTIETNRIIRAIGPAWPHTDGQADKPPALHLCRNAAGKRRENQSICRPVPTAAAKCIRLTAQYPTSASQCPSIGRLLLQPHTYHGRSTSKCNRNGPRRTENSLTVWPRGWDRPLSALVDLRLLQRKTRLGPNIA</sequence>
<dbReference type="Proteomes" id="UP000826661">
    <property type="component" value="Chromosome IV"/>
</dbReference>